<evidence type="ECO:0000256" key="2">
    <source>
        <dbReference type="ARBA" id="ARBA00022729"/>
    </source>
</evidence>
<evidence type="ECO:0000313" key="12">
    <source>
        <dbReference type="Proteomes" id="UP001460270"/>
    </source>
</evidence>
<keyword evidence="2 9" id="KW-0732">Signal</keyword>
<dbReference type="PROSITE" id="PS50923">
    <property type="entry name" value="SUSHI"/>
    <property type="match status" value="3"/>
</dbReference>
<feature type="domain" description="Sushi" evidence="10">
    <location>
        <begin position="150"/>
        <end position="210"/>
    </location>
</feature>
<keyword evidence="8" id="KW-0472">Membrane</keyword>
<proteinExistence type="predicted"/>
<feature type="compositionally biased region" description="Low complexity" evidence="7">
    <location>
        <begin position="223"/>
        <end position="250"/>
    </location>
</feature>
<comment type="caution">
    <text evidence="11">The sequence shown here is derived from an EMBL/GenBank/DDBJ whole genome shotgun (WGS) entry which is preliminary data.</text>
</comment>
<feature type="chain" id="PRO_5043553136" description="Sushi domain-containing protein" evidence="9">
    <location>
        <begin position="30"/>
        <end position="356"/>
    </location>
</feature>
<dbReference type="SUPFAM" id="SSF57535">
    <property type="entry name" value="Complement control module/SCR domain"/>
    <property type="match status" value="3"/>
</dbReference>
<feature type="disulfide bond" evidence="6">
    <location>
        <begin position="181"/>
        <end position="208"/>
    </location>
</feature>
<comment type="caution">
    <text evidence="6">Lacks conserved residue(s) required for the propagation of feature annotation.</text>
</comment>
<feature type="disulfide bond" evidence="6">
    <location>
        <begin position="152"/>
        <end position="195"/>
    </location>
</feature>
<feature type="disulfide bond" evidence="6">
    <location>
        <begin position="62"/>
        <end position="89"/>
    </location>
</feature>
<feature type="region of interest" description="Disordered" evidence="7">
    <location>
        <begin position="223"/>
        <end position="265"/>
    </location>
</feature>
<evidence type="ECO:0000256" key="1">
    <source>
        <dbReference type="ARBA" id="ARBA00022659"/>
    </source>
</evidence>
<dbReference type="InterPro" id="IPR035976">
    <property type="entry name" value="Sushi/SCR/CCP_sf"/>
</dbReference>
<dbReference type="PANTHER" id="PTHR46393:SF7">
    <property type="entry name" value="COMPLEMENT C2"/>
    <property type="match status" value="1"/>
</dbReference>
<reference evidence="12" key="1">
    <citation type="submission" date="2024-04" db="EMBL/GenBank/DDBJ databases">
        <title>Salinicola lusitanus LLJ914,a marine bacterium isolated from the Okinawa Trough.</title>
        <authorList>
            <person name="Li J."/>
        </authorList>
    </citation>
    <scope>NUCLEOTIDE SEQUENCE [LARGE SCALE GENOMIC DNA]</scope>
</reference>
<sequence>MDMLPSSVCAEQRIKSLFLFYLFIARAFGTCPKPQLTENIVLTNEALLINEYVDNVEITLKCANGYVQDSGSAKMKCTDGAWNDPDLTCKKKDCGPPPPRPHMTYVTSEGTLFGDVATVICEKGYSVKGQAFKQCYNAGWTGKSTSCEITTCDLPEAISNGKNSWTSADRPEYGIEIFYFCVNGYAMTGKNVITCTEEGEYDSAPPQCLGVTKPDVFTTKIVTTSTSTTTPPTQETSASTTSAAGTTSSGPRDKTHTSSASSTVSLSARGGDILTDAENTTTTKTSTMPYYSQEDQTDIVDTKKDVGYTPVIISVVCVTLVACIAILFIHKLLNKRKGSYDTREDLKPELLQFQNL</sequence>
<evidence type="ECO:0000256" key="8">
    <source>
        <dbReference type="SAM" id="Phobius"/>
    </source>
</evidence>
<protein>
    <recommendedName>
        <fullName evidence="10">Sushi domain-containing protein</fullName>
    </recommendedName>
</protein>
<organism evidence="11 12">
    <name type="scientific">Mugilogobius chulae</name>
    <name type="common">yellowstripe goby</name>
    <dbReference type="NCBI Taxonomy" id="88201"/>
    <lineage>
        <taxon>Eukaryota</taxon>
        <taxon>Metazoa</taxon>
        <taxon>Chordata</taxon>
        <taxon>Craniata</taxon>
        <taxon>Vertebrata</taxon>
        <taxon>Euteleostomi</taxon>
        <taxon>Actinopterygii</taxon>
        <taxon>Neopterygii</taxon>
        <taxon>Teleostei</taxon>
        <taxon>Neoteleostei</taxon>
        <taxon>Acanthomorphata</taxon>
        <taxon>Gobiaria</taxon>
        <taxon>Gobiiformes</taxon>
        <taxon>Gobioidei</taxon>
        <taxon>Gobiidae</taxon>
        <taxon>Gobionellinae</taxon>
        <taxon>Mugilogobius</taxon>
    </lineage>
</organism>
<dbReference type="SMART" id="SM00032">
    <property type="entry name" value="CCP"/>
    <property type="match status" value="3"/>
</dbReference>
<keyword evidence="12" id="KW-1185">Reference proteome</keyword>
<dbReference type="EMBL" id="JBBPFD010000008">
    <property type="protein sequence ID" value="KAK7916721.1"/>
    <property type="molecule type" value="Genomic_DNA"/>
</dbReference>
<evidence type="ECO:0000256" key="4">
    <source>
        <dbReference type="ARBA" id="ARBA00023157"/>
    </source>
</evidence>
<evidence type="ECO:0000259" key="10">
    <source>
        <dbReference type="PROSITE" id="PS50923"/>
    </source>
</evidence>
<keyword evidence="5" id="KW-0325">Glycoprotein</keyword>
<feature type="signal peptide" evidence="9">
    <location>
        <begin position="1"/>
        <end position="29"/>
    </location>
</feature>
<keyword evidence="1 6" id="KW-0768">Sushi</keyword>
<dbReference type="Pfam" id="PF00084">
    <property type="entry name" value="Sushi"/>
    <property type="match status" value="3"/>
</dbReference>
<keyword evidence="4 6" id="KW-1015">Disulfide bond</keyword>
<evidence type="ECO:0000313" key="11">
    <source>
        <dbReference type="EMBL" id="KAK7916721.1"/>
    </source>
</evidence>
<evidence type="ECO:0000256" key="5">
    <source>
        <dbReference type="ARBA" id="ARBA00023180"/>
    </source>
</evidence>
<name>A0AAW0P8S7_9GOBI</name>
<dbReference type="CDD" id="cd00033">
    <property type="entry name" value="CCP"/>
    <property type="match status" value="2"/>
</dbReference>
<dbReference type="Proteomes" id="UP001460270">
    <property type="component" value="Unassembled WGS sequence"/>
</dbReference>
<keyword evidence="8" id="KW-0812">Transmembrane</keyword>
<feature type="domain" description="Sushi" evidence="10">
    <location>
        <begin position="29"/>
        <end position="91"/>
    </location>
</feature>
<dbReference type="AlphaFoldDB" id="A0AAW0P8S7"/>
<keyword evidence="8" id="KW-1133">Transmembrane helix</keyword>
<dbReference type="Gene3D" id="2.10.70.10">
    <property type="entry name" value="Complement Module, domain 1"/>
    <property type="match status" value="3"/>
</dbReference>
<feature type="transmembrane region" description="Helical" evidence="8">
    <location>
        <begin position="307"/>
        <end position="329"/>
    </location>
</feature>
<dbReference type="PANTHER" id="PTHR46393">
    <property type="entry name" value="SUSHI DOMAIN-CONTAINING PROTEIN"/>
    <property type="match status" value="1"/>
</dbReference>
<feature type="domain" description="Sushi" evidence="10">
    <location>
        <begin position="92"/>
        <end position="149"/>
    </location>
</feature>
<evidence type="ECO:0000256" key="3">
    <source>
        <dbReference type="ARBA" id="ARBA00022737"/>
    </source>
</evidence>
<keyword evidence="3" id="KW-0677">Repeat</keyword>
<evidence type="ECO:0000256" key="6">
    <source>
        <dbReference type="PROSITE-ProRule" id="PRU00302"/>
    </source>
</evidence>
<evidence type="ECO:0000256" key="9">
    <source>
        <dbReference type="SAM" id="SignalP"/>
    </source>
</evidence>
<evidence type="ECO:0000256" key="7">
    <source>
        <dbReference type="SAM" id="MobiDB-lite"/>
    </source>
</evidence>
<gene>
    <name evidence="11" type="ORF">WMY93_012482</name>
</gene>
<dbReference type="InterPro" id="IPR000436">
    <property type="entry name" value="Sushi_SCR_CCP_dom"/>
</dbReference>
<accession>A0AAW0P8S7</accession>